<comment type="function">
    <text evidence="9">Part of the ABC transporter complex hrt involved in hemin import. Responsible for the translocation of the substrate across the membrane.</text>
</comment>
<dbReference type="GO" id="GO:0005886">
    <property type="term" value="C:plasma membrane"/>
    <property type="evidence" value="ECO:0007669"/>
    <property type="project" value="UniProtKB-SubCell"/>
</dbReference>
<keyword evidence="5" id="KW-1003">Cell membrane</keyword>
<proteinExistence type="inferred from homology"/>
<dbReference type="PANTHER" id="PTHR43738:SF2">
    <property type="entry name" value="ABC TRANSPORTER PERMEASE"/>
    <property type="match status" value="1"/>
</dbReference>
<evidence type="ECO:0000256" key="1">
    <source>
        <dbReference type="ARBA" id="ARBA00004651"/>
    </source>
</evidence>
<protein>
    <recommendedName>
        <fullName evidence="4">Putative hemin transport system permease protein HrtB</fullName>
    </recommendedName>
</protein>
<evidence type="ECO:0000256" key="5">
    <source>
        <dbReference type="ARBA" id="ARBA00022475"/>
    </source>
</evidence>
<dbReference type="PANTHER" id="PTHR43738">
    <property type="entry name" value="ABC TRANSPORTER, MEMBRANE PROTEIN"/>
    <property type="match status" value="1"/>
</dbReference>
<organism evidence="12 13">
    <name type="scientific">Bacillus gaemokensis</name>
    <dbReference type="NCBI Taxonomy" id="574375"/>
    <lineage>
        <taxon>Bacteria</taxon>
        <taxon>Bacillati</taxon>
        <taxon>Bacillota</taxon>
        <taxon>Bacilli</taxon>
        <taxon>Bacillales</taxon>
        <taxon>Bacillaceae</taxon>
        <taxon>Bacillus</taxon>
        <taxon>Bacillus cereus group</taxon>
    </lineage>
</organism>
<evidence type="ECO:0000256" key="6">
    <source>
        <dbReference type="ARBA" id="ARBA00022692"/>
    </source>
</evidence>
<comment type="subcellular location">
    <subcellularLocation>
        <location evidence="1">Cell membrane</location>
        <topology evidence="1">Multi-pass membrane protein</topology>
    </subcellularLocation>
</comment>
<reference evidence="12 13" key="1">
    <citation type="submission" date="2014-06" db="EMBL/GenBank/DDBJ databases">
        <title>Draft genome sequence of Bacillus gaemokensis JCM 15801 (MCCC 1A00707).</title>
        <authorList>
            <person name="Lai Q."/>
            <person name="Liu Y."/>
            <person name="Shao Z."/>
        </authorList>
    </citation>
    <scope>NUCLEOTIDE SEQUENCE [LARGE SCALE GENOMIC DNA]</scope>
    <source>
        <strain evidence="12 13">JCM 15801</strain>
    </source>
</reference>
<dbReference type="Pfam" id="PF02687">
    <property type="entry name" value="FtsX"/>
    <property type="match status" value="1"/>
</dbReference>
<comment type="subunit">
    <text evidence="3">The complex is composed of two ATP-binding proteins (HrtA), two transmembrane proteins (HrtB) and a solute-binding protein.</text>
</comment>
<evidence type="ECO:0000256" key="2">
    <source>
        <dbReference type="ARBA" id="ARBA00008697"/>
    </source>
</evidence>
<evidence type="ECO:0000313" key="12">
    <source>
        <dbReference type="EMBL" id="KEK25304.1"/>
    </source>
</evidence>
<feature type="domain" description="ABC3 transporter permease C-terminal" evidence="11">
    <location>
        <begin position="26"/>
        <end position="137"/>
    </location>
</feature>
<evidence type="ECO:0000256" key="3">
    <source>
        <dbReference type="ARBA" id="ARBA00011131"/>
    </source>
</evidence>
<name>A0A073KDG2_9BACI</name>
<gene>
    <name evidence="12" type="ORF">BAGA_11790</name>
</gene>
<comment type="caution">
    <text evidence="12">The sequence shown here is derived from an EMBL/GenBank/DDBJ whole genome shotgun (WGS) entry which is preliminary data.</text>
</comment>
<evidence type="ECO:0000256" key="7">
    <source>
        <dbReference type="ARBA" id="ARBA00022989"/>
    </source>
</evidence>
<evidence type="ECO:0000256" key="10">
    <source>
        <dbReference type="SAM" id="Phobius"/>
    </source>
</evidence>
<feature type="transmembrane region" description="Helical" evidence="10">
    <location>
        <begin position="77"/>
        <end position="98"/>
    </location>
</feature>
<dbReference type="EMBL" id="JOTM01000002">
    <property type="protein sequence ID" value="KEK25304.1"/>
    <property type="molecule type" value="Genomic_DNA"/>
</dbReference>
<keyword evidence="13" id="KW-1185">Reference proteome</keyword>
<dbReference type="InterPro" id="IPR051125">
    <property type="entry name" value="ABC-4/HrtB_transporter"/>
</dbReference>
<dbReference type="InterPro" id="IPR003838">
    <property type="entry name" value="ABC3_permease_C"/>
</dbReference>
<sequence>MAYSIAATAIDSLQYIIQMQSAFFSIVALFAFLTAVLTIGNQVVIRLLQQTRDVAIMKTVGMSSANLMKSILLENTIISLAAGLVGAGIALAFSGITLRFLFQMPMKIDITWSVLGILLSVITTAIIVWIAAKQSLAAKPIQLLQSK</sequence>
<feature type="transmembrane region" description="Helical" evidence="10">
    <location>
        <begin position="110"/>
        <end position="132"/>
    </location>
</feature>
<comment type="similarity">
    <text evidence="2">Belongs to the ABC-4 integral membrane protein family. HrtB subfamily.</text>
</comment>
<keyword evidence="6 10" id="KW-0812">Transmembrane</keyword>
<dbReference type="AlphaFoldDB" id="A0A073KDG2"/>
<keyword evidence="8 10" id="KW-0472">Membrane</keyword>
<evidence type="ECO:0000313" key="13">
    <source>
        <dbReference type="Proteomes" id="UP000027778"/>
    </source>
</evidence>
<evidence type="ECO:0000256" key="4">
    <source>
        <dbReference type="ARBA" id="ARBA00016962"/>
    </source>
</evidence>
<keyword evidence="7 10" id="KW-1133">Transmembrane helix</keyword>
<dbReference type="Proteomes" id="UP000027778">
    <property type="component" value="Unassembled WGS sequence"/>
</dbReference>
<evidence type="ECO:0000256" key="9">
    <source>
        <dbReference type="ARBA" id="ARBA00024973"/>
    </source>
</evidence>
<accession>A0A073KDG2</accession>
<feature type="transmembrane region" description="Helical" evidence="10">
    <location>
        <begin position="22"/>
        <end position="48"/>
    </location>
</feature>
<dbReference type="STRING" id="574375.AZF08_07550"/>
<evidence type="ECO:0000256" key="8">
    <source>
        <dbReference type="ARBA" id="ARBA00023136"/>
    </source>
</evidence>
<evidence type="ECO:0000259" key="11">
    <source>
        <dbReference type="Pfam" id="PF02687"/>
    </source>
</evidence>